<evidence type="ECO:0000313" key="1">
    <source>
        <dbReference type="EMBL" id="EFW25253.1"/>
    </source>
</evidence>
<dbReference type="Proteomes" id="UP000004097">
    <property type="component" value="Unassembled WGS sequence"/>
</dbReference>
<reference evidence="1 2" key="1">
    <citation type="submission" date="2010-08" db="EMBL/GenBank/DDBJ databases">
        <authorList>
            <person name="Weinstock G."/>
            <person name="Sodergren E."/>
            <person name="Clifton S."/>
            <person name="Fulton L."/>
            <person name="Fulton B."/>
            <person name="Courtney L."/>
            <person name="Fronick C."/>
            <person name="Harrison M."/>
            <person name="Strong C."/>
            <person name="Farmer C."/>
            <person name="Delahaunty K."/>
            <person name="Markovic C."/>
            <person name="Hall O."/>
            <person name="Minx P."/>
            <person name="Tomlinson C."/>
            <person name="Mitreva M."/>
            <person name="Hou S."/>
            <person name="Chen J."/>
            <person name="Wollam A."/>
            <person name="Pepin K.H."/>
            <person name="Johnson M."/>
            <person name="Bhonagiri V."/>
            <person name="Zhang X."/>
            <person name="Suruliraj S."/>
            <person name="Warren W."/>
            <person name="Chinwalla A."/>
            <person name="Mardis E.R."/>
            <person name="Wilson R.K."/>
        </authorList>
    </citation>
    <scope>NUCLEOTIDE SEQUENCE [LARGE SCALE GENOMIC DNA]</scope>
    <source>
        <strain evidence="1 2">F0204</strain>
    </source>
</reference>
<dbReference type="AlphaFoldDB" id="E7MKH8"/>
<dbReference type="STRING" id="706433.HMPREF9430_00023"/>
<comment type="caution">
    <text evidence="1">The sequence shown here is derived from an EMBL/GenBank/DDBJ whole genome shotgun (WGS) entry which is preliminary data.</text>
</comment>
<sequence length="40" mass="4676">MIEIKTLSSYFFIQNETEKASKKLGKARFDEHIKTLPIYG</sequence>
<dbReference type="EMBL" id="AECQ01000003">
    <property type="protein sequence ID" value="EFW25253.1"/>
    <property type="molecule type" value="Genomic_DNA"/>
</dbReference>
<name>E7MKH8_9FIRM</name>
<proteinExistence type="predicted"/>
<gene>
    <name evidence="1" type="ORF">HMPREF9430_00023</name>
</gene>
<evidence type="ECO:0000313" key="2">
    <source>
        <dbReference type="Proteomes" id="UP000004097"/>
    </source>
</evidence>
<protein>
    <submittedName>
        <fullName evidence="1">Uncharacterized protein</fullName>
    </submittedName>
</protein>
<dbReference type="HOGENOM" id="CLU_3296633_0_0_9"/>
<accession>E7MKH8</accession>
<keyword evidence="2" id="KW-1185">Reference proteome</keyword>
<organism evidence="1 2">
    <name type="scientific">Solobacterium moorei F0204</name>
    <dbReference type="NCBI Taxonomy" id="706433"/>
    <lineage>
        <taxon>Bacteria</taxon>
        <taxon>Bacillati</taxon>
        <taxon>Bacillota</taxon>
        <taxon>Erysipelotrichia</taxon>
        <taxon>Erysipelotrichales</taxon>
        <taxon>Erysipelotrichaceae</taxon>
        <taxon>Solobacterium</taxon>
    </lineage>
</organism>